<dbReference type="EMBL" id="RCVZ01000011">
    <property type="protein sequence ID" value="RLQ94059.1"/>
    <property type="molecule type" value="Genomic_DNA"/>
</dbReference>
<gene>
    <name evidence="2" type="ORF">D9X91_15620</name>
</gene>
<comment type="caution">
    <text evidence="2">The sequence shown here is derived from an EMBL/GenBank/DDBJ whole genome shotgun (WGS) entry which is preliminary data.</text>
</comment>
<reference evidence="2 3" key="1">
    <citation type="submission" date="2018-10" db="EMBL/GenBank/DDBJ databases">
        <title>Falsibacillus sp. genome draft.</title>
        <authorList>
            <person name="Shi S."/>
        </authorList>
    </citation>
    <scope>NUCLEOTIDE SEQUENCE [LARGE SCALE GENOMIC DNA]</scope>
    <source>
        <strain evidence="2 3">GY 10110</strain>
    </source>
</reference>
<feature type="transmembrane region" description="Helical" evidence="1">
    <location>
        <begin position="56"/>
        <end position="73"/>
    </location>
</feature>
<protein>
    <submittedName>
        <fullName evidence="2">DUF2269 family protein</fullName>
    </submittedName>
</protein>
<organism evidence="2 3">
    <name type="scientific">Falsibacillus albus</name>
    <dbReference type="NCBI Taxonomy" id="2478915"/>
    <lineage>
        <taxon>Bacteria</taxon>
        <taxon>Bacillati</taxon>
        <taxon>Bacillota</taxon>
        <taxon>Bacilli</taxon>
        <taxon>Bacillales</taxon>
        <taxon>Bacillaceae</taxon>
        <taxon>Falsibacillus</taxon>
    </lineage>
</organism>
<keyword evidence="1" id="KW-0812">Transmembrane</keyword>
<evidence type="ECO:0000313" key="3">
    <source>
        <dbReference type="Proteomes" id="UP000276770"/>
    </source>
</evidence>
<keyword evidence="3" id="KW-1185">Reference proteome</keyword>
<keyword evidence="1" id="KW-0472">Membrane</keyword>
<dbReference type="Proteomes" id="UP000276770">
    <property type="component" value="Unassembled WGS sequence"/>
</dbReference>
<dbReference type="AlphaFoldDB" id="A0A3L7JVB4"/>
<evidence type="ECO:0000313" key="2">
    <source>
        <dbReference type="EMBL" id="RLQ94059.1"/>
    </source>
</evidence>
<dbReference type="OrthoDB" id="2436717at2"/>
<sequence>MIAHILLYIHILSVIMSIGPFFILIPMVKKLRDTNGDVQQAHIQTFRSAVRLAKHAGHVLVVSGLLLILATPWTWKAPWILTTVAILICSLYFLARAFSPLLKQFGIQETDEAEVAKKLSRSIWIYILLLLAMLWLMVAKPVLW</sequence>
<feature type="transmembrane region" description="Helical" evidence="1">
    <location>
        <begin position="123"/>
        <end position="143"/>
    </location>
</feature>
<accession>A0A3L7JVB4</accession>
<keyword evidence="1" id="KW-1133">Transmembrane helix</keyword>
<feature type="transmembrane region" description="Helical" evidence="1">
    <location>
        <begin position="79"/>
        <end position="102"/>
    </location>
</feature>
<name>A0A3L7JVB4_9BACI</name>
<proteinExistence type="predicted"/>
<evidence type="ECO:0000256" key="1">
    <source>
        <dbReference type="SAM" id="Phobius"/>
    </source>
</evidence>
<feature type="transmembrane region" description="Helical" evidence="1">
    <location>
        <begin position="6"/>
        <end position="25"/>
    </location>
</feature>
<dbReference type="RefSeq" id="WP_121681575.1">
    <property type="nucleotide sequence ID" value="NZ_RCVZ01000011.1"/>
</dbReference>